<proteinExistence type="predicted"/>
<organism evidence="2 3">
    <name type="scientific">Plectus sambesii</name>
    <dbReference type="NCBI Taxonomy" id="2011161"/>
    <lineage>
        <taxon>Eukaryota</taxon>
        <taxon>Metazoa</taxon>
        <taxon>Ecdysozoa</taxon>
        <taxon>Nematoda</taxon>
        <taxon>Chromadorea</taxon>
        <taxon>Plectida</taxon>
        <taxon>Plectina</taxon>
        <taxon>Plectoidea</taxon>
        <taxon>Plectidae</taxon>
        <taxon>Plectus</taxon>
    </lineage>
</organism>
<feature type="chain" id="PRO_5037340574" evidence="1">
    <location>
        <begin position="20"/>
        <end position="284"/>
    </location>
</feature>
<dbReference type="WBParaSite" id="PSAMB.scaffold764size41733.g8496.t1">
    <property type="protein sequence ID" value="PSAMB.scaffold764size41733.g8496.t1"/>
    <property type="gene ID" value="PSAMB.scaffold764size41733.g8496"/>
</dbReference>
<name>A0A914XBC5_9BILA</name>
<keyword evidence="2" id="KW-1185">Reference proteome</keyword>
<protein>
    <submittedName>
        <fullName evidence="3">Uncharacterized protein</fullName>
    </submittedName>
</protein>
<sequence>MNFFVAFAYMTVQLGVTLGKPTERYQPAPVEAKLKVMDIDNCFSRTNRQGNYRISGSLSNEEAPEFCSVHIEAPETYRIEIVIDRTVHQICQTPDVKLFFEENTDTASGEQHSICSRSSFDNFVKISSDTSGIRIFYSMKGDQELLFSVRFTKKQLSCGDHVTADSVGEPIVLTNQRDGVHSSGPCRVFLPGGIRLHVDRLELTNEQESCRGGNYLRVRTGNDYRFLPFASNFCQKSEATDSIEIQCKVGIVELHSNSSNVETVALRFSFAPHDSIALASEKCD</sequence>
<evidence type="ECO:0000313" key="2">
    <source>
        <dbReference type="Proteomes" id="UP000887566"/>
    </source>
</evidence>
<evidence type="ECO:0000313" key="3">
    <source>
        <dbReference type="WBParaSite" id="PSAMB.scaffold764size41733.g8496.t1"/>
    </source>
</evidence>
<dbReference type="Proteomes" id="UP000887566">
    <property type="component" value="Unplaced"/>
</dbReference>
<feature type="signal peptide" evidence="1">
    <location>
        <begin position="1"/>
        <end position="19"/>
    </location>
</feature>
<keyword evidence="1" id="KW-0732">Signal</keyword>
<dbReference type="AlphaFoldDB" id="A0A914XBC5"/>
<evidence type="ECO:0000256" key="1">
    <source>
        <dbReference type="SAM" id="SignalP"/>
    </source>
</evidence>
<reference evidence="3" key="1">
    <citation type="submission" date="2022-11" db="UniProtKB">
        <authorList>
            <consortium name="WormBaseParasite"/>
        </authorList>
    </citation>
    <scope>IDENTIFICATION</scope>
</reference>
<accession>A0A914XBC5</accession>